<proteinExistence type="predicted"/>
<protein>
    <recommendedName>
        <fullName evidence="4">Heme oxygenase</fullName>
    </recommendedName>
</protein>
<dbReference type="RefSeq" id="WP_250422615.1">
    <property type="nucleotide sequence ID" value="NZ_JAJKBJ010000018.1"/>
</dbReference>
<dbReference type="EMBL" id="JAJKBJ010000018">
    <property type="protein sequence ID" value="MCL9685050.1"/>
    <property type="molecule type" value="Genomic_DNA"/>
</dbReference>
<evidence type="ECO:0000256" key="1">
    <source>
        <dbReference type="SAM" id="Phobius"/>
    </source>
</evidence>
<sequence length="254" mass="29120">MSRLIIQENLKRRLAENTDFMLRLRFEKADDLPIKMDCIHLFIQYVALYQAMEFRLNQLINGDTLYLGLFNKEPWVDRSEHLKNDLREMKTSLSDPEKLSVIKDDMICPAVKQMMAKIAVADPVSLFAYFSVRCFSDAVNAQTFNTYMQRIFNNRFKGEFYNSVLNQTDPLSTFINQSVLTASEETQFVDAVEDFLQLHIELLDQMEEGRVLPEKITSQHSNYNSGCRYAMFALSAIGLAAAVGTAYSSFAAPK</sequence>
<keyword evidence="1" id="KW-0812">Transmembrane</keyword>
<evidence type="ECO:0000313" key="2">
    <source>
        <dbReference type="EMBL" id="MCL9685050.1"/>
    </source>
</evidence>
<comment type="caution">
    <text evidence="2">The sequence shown here is derived from an EMBL/GenBank/DDBJ whole genome shotgun (WGS) entry which is preliminary data.</text>
</comment>
<name>A0A9X2D2V6_9GAMM</name>
<evidence type="ECO:0008006" key="4">
    <source>
        <dbReference type="Google" id="ProtNLM"/>
    </source>
</evidence>
<dbReference type="Proteomes" id="UP001139721">
    <property type="component" value="Unassembled WGS sequence"/>
</dbReference>
<gene>
    <name evidence="2" type="ORF">LOX96_13160</name>
</gene>
<organism evidence="2 3">
    <name type="scientific">Legionella maioricensis</name>
    <dbReference type="NCBI Taxonomy" id="2896528"/>
    <lineage>
        <taxon>Bacteria</taxon>
        <taxon>Pseudomonadati</taxon>
        <taxon>Pseudomonadota</taxon>
        <taxon>Gammaproteobacteria</taxon>
        <taxon>Legionellales</taxon>
        <taxon>Legionellaceae</taxon>
        <taxon>Legionella</taxon>
    </lineage>
</organism>
<dbReference type="InterPro" id="IPR016084">
    <property type="entry name" value="Haem_Oase-like_multi-hlx"/>
</dbReference>
<keyword evidence="1" id="KW-1133">Transmembrane helix</keyword>
<keyword evidence="3" id="KW-1185">Reference proteome</keyword>
<feature type="transmembrane region" description="Helical" evidence="1">
    <location>
        <begin position="229"/>
        <end position="250"/>
    </location>
</feature>
<keyword evidence="1" id="KW-0472">Membrane</keyword>
<reference evidence="2" key="1">
    <citation type="submission" date="2021-11" db="EMBL/GenBank/DDBJ databases">
        <title>Legionella maioricencis sp. nov., a new species isolated from hot water samples in Mallorca.</title>
        <authorList>
            <person name="Crespi S."/>
            <person name="Drasar V."/>
            <person name="Salva-Serra F."/>
            <person name="Jaen-Luchoro D."/>
            <person name="Pineiro-Iglesias B."/>
            <person name="Aliaga F."/>
            <person name="Fernandez-Juarez V."/>
            <person name="Coll G."/>
            <person name="Moore E.R.B."/>
            <person name="Bennasar-Figueras A."/>
        </authorList>
    </citation>
    <scope>NUCLEOTIDE SEQUENCE</scope>
    <source>
        <strain evidence="2">HCPI-6</strain>
    </source>
</reference>
<dbReference type="Gene3D" id="1.20.910.10">
    <property type="entry name" value="Heme oxygenase-like"/>
    <property type="match status" value="1"/>
</dbReference>
<dbReference type="AlphaFoldDB" id="A0A9X2D2V6"/>
<accession>A0A9X2D2V6</accession>
<dbReference type="SUPFAM" id="SSF48613">
    <property type="entry name" value="Heme oxygenase-like"/>
    <property type="match status" value="1"/>
</dbReference>
<evidence type="ECO:0000313" key="3">
    <source>
        <dbReference type="Proteomes" id="UP001139721"/>
    </source>
</evidence>